<name>A0AAP2GGJ5_9BACT</name>
<accession>A0AAP2GGJ5</accession>
<protein>
    <submittedName>
        <fullName evidence="1">Uncharacterized protein</fullName>
    </submittedName>
</protein>
<dbReference type="EMBL" id="JAHESC010000006">
    <property type="protein sequence ID" value="MBT1686196.1"/>
    <property type="molecule type" value="Genomic_DNA"/>
</dbReference>
<proteinExistence type="predicted"/>
<gene>
    <name evidence="1" type="ORF">KK078_06485</name>
</gene>
<sequence>MKNLLKEADKITFKVVKSTISEAELEKMSAKKTASMNKLLERLDLTSLPGYKKS</sequence>
<dbReference type="Proteomes" id="UP001319180">
    <property type="component" value="Unassembled WGS sequence"/>
</dbReference>
<keyword evidence="2" id="KW-1185">Reference proteome</keyword>
<organism evidence="1 2">
    <name type="scientific">Dawidia soli</name>
    <dbReference type="NCBI Taxonomy" id="2782352"/>
    <lineage>
        <taxon>Bacteria</taxon>
        <taxon>Pseudomonadati</taxon>
        <taxon>Bacteroidota</taxon>
        <taxon>Cytophagia</taxon>
        <taxon>Cytophagales</taxon>
        <taxon>Chryseotaleaceae</taxon>
        <taxon>Dawidia</taxon>
    </lineage>
</organism>
<comment type="caution">
    <text evidence="1">The sequence shown here is derived from an EMBL/GenBank/DDBJ whole genome shotgun (WGS) entry which is preliminary data.</text>
</comment>
<dbReference type="AlphaFoldDB" id="A0AAP2GGJ5"/>
<evidence type="ECO:0000313" key="2">
    <source>
        <dbReference type="Proteomes" id="UP001319180"/>
    </source>
</evidence>
<dbReference type="RefSeq" id="WP_254089434.1">
    <property type="nucleotide sequence ID" value="NZ_JAHESC010000006.1"/>
</dbReference>
<reference evidence="1 2" key="1">
    <citation type="submission" date="2021-05" db="EMBL/GenBank/DDBJ databases">
        <title>A Polyphasic approach of four new species of the genus Ohtaekwangia: Ohtaekwangia histidinii sp. nov., Ohtaekwangia cretensis sp. nov., Ohtaekwangia indiensis sp. nov., Ohtaekwangia reichenbachii sp. nov. from diverse environment.</title>
        <authorList>
            <person name="Octaviana S."/>
        </authorList>
    </citation>
    <scope>NUCLEOTIDE SEQUENCE [LARGE SCALE GENOMIC DNA]</scope>
    <source>
        <strain evidence="1 2">PWU37</strain>
    </source>
</reference>
<evidence type="ECO:0000313" key="1">
    <source>
        <dbReference type="EMBL" id="MBT1686196.1"/>
    </source>
</evidence>